<dbReference type="SUPFAM" id="SSF49464">
    <property type="entry name" value="Carboxypeptidase regulatory domain-like"/>
    <property type="match status" value="1"/>
</dbReference>
<evidence type="ECO:0000256" key="6">
    <source>
        <dbReference type="ARBA" id="ARBA00023136"/>
    </source>
</evidence>
<dbReference type="InterPro" id="IPR008969">
    <property type="entry name" value="CarboxyPept-like_regulatory"/>
</dbReference>
<evidence type="ECO:0000256" key="8">
    <source>
        <dbReference type="SAM" id="MobiDB-lite"/>
    </source>
</evidence>
<dbReference type="Pfam" id="PF13620">
    <property type="entry name" value="CarboxypepD_reg"/>
    <property type="match status" value="1"/>
</dbReference>
<keyword evidence="7" id="KW-0998">Cell outer membrane</keyword>
<evidence type="ECO:0000256" key="5">
    <source>
        <dbReference type="ARBA" id="ARBA00022729"/>
    </source>
</evidence>
<dbReference type="GO" id="GO:0044718">
    <property type="term" value="P:siderophore transmembrane transport"/>
    <property type="evidence" value="ECO:0007669"/>
    <property type="project" value="TreeGrafter"/>
</dbReference>
<gene>
    <name evidence="10" type="ORF">HDF09_000497</name>
</gene>
<evidence type="ECO:0000313" key="11">
    <source>
        <dbReference type="Proteomes" id="UP000568106"/>
    </source>
</evidence>
<dbReference type="AlphaFoldDB" id="A0A7W8IF71"/>
<dbReference type="GO" id="GO:0015344">
    <property type="term" value="F:siderophore uptake transmembrane transporter activity"/>
    <property type="evidence" value="ECO:0007669"/>
    <property type="project" value="TreeGrafter"/>
</dbReference>
<keyword evidence="10" id="KW-0675">Receptor</keyword>
<dbReference type="PANTHER" id="PTHR30069:SF29">
    <property type="entry name" value="HEMOGLOBIN AND HEMOGLOBIN-HAPTOGLOBIN-BINDING PROTEIN 1-RELATED"/>
    <property type="match status" value="1"/>
</dbReference>
<keyword evidence="6" id="KW-0472">Membrane</keyword>
<feature type="region of interest" description="Disordered" evidence="8">
    <location>
        <begin position="1022"/>
        <end position="1042"/>
    </location>
</feature>
<dbReference type="EMBL" id="JACHDY010000001">
    <property type="protein sequence ID" value="MBB5315847.1"/>
    <property type="molecule type" value="Genomic_DNA"/>
</dbReference>
<feature type="domain" description="TonB-dependent transporter Oar-like beta-barrel" evidence="9">
    <location>
        <begin position="251"/>
        <end position="1164"/>
    </location>
</feature>
<name>A0A7W8IF71_9BACT</name>
<dbReference type="PANTHER" id="PTHR30069">
    <property type="entry name" value="TONB-DEPENDENT OUTER MEMBRANE RECEPTOR"/>
    <property type="match status" value="1"/>
</dbReference>
<keyword evidence="2" id="KW-0813">Transport</keyword>
<evidence type="ECO:0000256" key="7">
    <source>
        <dbReference type="ARBA" id="ARBA00023237"/>
    </source>
</evidence>
<dbReference type="Gene3D" id="2.60.40.1120">
    <property type="entry name" value="Carboxypeptidase-like, regulatory domain"/>
    <property type="match status" value="1"/>
</dbReference>
<keyword evidence="5" id="KW-0732">Signal</keyword>
<accession>A0A7W8IF71</accession>
<dbReference type="InterPro" id="IPR036942">
    <property type="entry name" value="Beta-barrel_TonB_sf"/>
</dbReference>
<keyword evidence="4" id="KW-0812">Transmembrane</keyword>
<evidence type="ECO:0000256" key="1">
    <source>
        <dbReference type="ARBA" id="ARBA00004571"/>
    </source>
</evidence>
<dbReference type="SUPFAM" id="SSF56935">
    <property type="entry name" value="Porins"/>
    <property type="match status" value="1"/>
</dbReference>
<dbReference type="Pfam" id="PF25183">
    <property type="entry name" value="OMP_b-brl_4"/>
    <property type="match status" value="1"/>
</dbReference>
<sequence>MKSRVLRESSLFALLIAMILAGFAGPRASAQLSTATMFGIVTDSSGAIVPGATVTLTQTQTNFVRVTKTNDQGQYRAEFLPVGPYTVRVIAAGFKEIAQSGIVLTATQEAAVNYALEIGGETTVVEVTTDVPLVNLGNSVLGRTVDNREVDNLPIVGRNVYQLLSLTPGIQNSQTENTVGFPGQHVIINGSSDNMVGQVTYYLDGGLNMTGVRNTGNVLPNPDAIDQFAVQTSNFSAEYGRTGAGVVSVLTKSGTNQIHGSVFEFHQETNFNSNAWLQTTRTPLHINRFGATLGGPIVKDKTFFFGSYAGLRQVSPVNFNTVVPDALQRAGNFSENLPTSTTIATGLGACATPLSAADKSVTAYGGRFIVCDPVTHKPVPGNRLDLDPNYHPDPVAAAVLAKNVPMPSPGRTDNRFIGNEGLPNQTDEFLIKGDQQLTAAHRLTLDYFQSNGAQSNLPNGSNLPGWAVNNYVYRQQTANVSDVWTVSARSVNQVWLSYTRMLAGRNSTPGTSLAAYGSDLNVQGTPSLPDINVANFFHLANAISGPVAGDNVYGLRDVFNTTRGKHSIFVGGEIYLEKDRLETLLNNYGTFSFTSSAVPTTAVGQATYVKTGAAIADFLIGHPNSMGQDSPDDANANYWNYGIFGQDDWRITPKLTLNLGLRYDVQTAPTDTQRRYAIFKPGVQSTVSPNAILGQLFPGDPGVPQSGVGTNYNHVSPRVGFAFNPYRDGKTVFHGGAGLFFDTIGGNEWMLPQNFQPFAVRETAAFSHVTSLQHIYSTDCQDFQGCTSPFPYLYDKTNPRYVSPASLVFLQEGMRWPYNIQANFGVQQQFTKDLAISINYVGAFSRKLPLYIDANAPIYNTANPAMNTTTNYNCRRPFDALPFGKGTACANPAVGSKYISNAYVIEDGQNTNYQGLQVTVEKRLSNHISVNGFYVFSKALSSASLQTTGNIGNSGATMPEDYYNLGLERQRTDSDQRHQAVIAAVWKPDYFGKSNRVVQNLLNGWSISAIVTMRSGVPFNITSGSDDNMDGDTNDRPNLVPGKMERTNIFSGSRAKEKTQWFDTSAYCRVGSAGCSAGTGAGNVDGTVSPNSISGPGYKDVDAAIFRDFGIFERVKFQFRGEATNVFNFVNLGNPGAVLNNPSTFGVISAQTLTPQGSGMRVIQLGGRILF</sequence>
<evidence type="ECO:0000256" key="3">
    <source>
        <dbReference type="ARBA" id="ARBA00022452"/>
    </source>
</evidence>
<evidence type="ECO:0000256" key="4">
    <source>
        <dbReference type="ARBA" id="ARBA00022692"/>
    </source>
</evidence>
<evidence type="ECO:0000313" key="10">
    <source>
        <dbReference type="EMBL" id="MBB5315847.1"/>
    </source>
</evidence>
<organism evidence="10 11">
    <name type="scientific">Tunturiibacter empetritectus</name>
    <dbReference type="NCBI Taxonomy" id="3069691"/>
    <lineage>
        <taxon>Bacteria</taxon>
        <taxon>Pseudomonadati</taxon>
        <taxon>Acidobacteriota</taxon>
        <taxon>Terriglobia</taxon>
        <taxon>Terriglobales</taxon>
        <taxon>Acidobacteriaceae</taxon>
        <taxon>Tunturiibacter</taxon>
    </lineage>
</organism>
<proteinExistence type="predicted"/>
<comment type="caution">
    <text evidence="10">The sequence shown here is derived from an EMBL/GenBank/DDBJ whole genome shotgun (WGS) entry which is preliminary data.</text>
</comment>
<dbReference type="Gene3D" id="2.40.170.20">
    <property type="entry name" value="TonB-dependent receptor, beta-barrel domain"/>
    <property type="match status" value="1"/>
</dbReference>
<protein>
    <submittedName>
        <fullName evidence="10">Outer membrane receptor protein involved in Fe transport</fullName>
    </submittedName>
</protein>
<comment type="subcellular location">
    <subcellularLocation>
        <location evidence="1">Cell outer membrane</location>
        <topology evidence="1">Multi-pass membrane protein</topology>
    </subcellularLocation>
</comment>
<evidence type="ECO:0000256" key="2">
    <source>
        <dbReference type="ARBA" id="ARBA00022448"/>
    </source>
</evidence>
<dbReference type="InterPro" id="IPR039426">
    <property type="entry name" value="TonB-dep_rcpt-like"/>
</dbReference>
<reference evidence="10" key="1">
    <citation type="submission" date="2020-08" db="EMBL/GenBank/DDBJ databases">
        <title>Genomic Encyclopedia of Type Strains, Phase IV (KMG-V): Genome sequencing to study the core and pangenomes of soil and plant-associated prokaryotes.</title>
        <authorList>
            <person name="Whitman W."/>
        </authorList>
    </citation>
    <scope>NUCLEOTIDE SEQUENCE [LARGE SCALE GENOMIC DNA]</scope>
    <source>
        <strain evidence="10">M8UP27</strain>
    </source>
</reference>
<keyword evidence="3" id="KW-1134">Transmembrane beta strand</keyword>
<dbReference type="GO" id="GO:0009279">
    <property type="term" value="C:cell outer membrane"/>
    <property type="evidence" value="ECO:0007669"/>
    <property type="project" value="UniProtKB-SubCell"/>
</dbReference>
<keyword evidence="11" id="KW-1185">Reference proteome</keyword>
<evidence type="ECO:0000259" key="9">
    <source>
        <dbReference type="Pfam" id="PF25183"/>
    </source>
</evidence>
<dbReference type="Proteomes" id="UP000568106">
    <property type="component" value="Unassembled WGS sequence"/>
</dbReference>
<dbReference type="InterPro" id="IPR057601">
    <property type="entry name" value="Oar-like_b-barrel"/>
</dbReference>